<sequence>MGPSSQDIVRSYRTLYRQALHAVQYSAPARYTLRTLIRHTYRAGSAADFSDEKIKNTLEFLNGAAREVGLEHRIVKTLLHIWWWEDGRRFGLGRTMRMAIEKKTRAQPMLQHFEITLKMLNDSMGMCLPTRWISRAELPDDAPATIFSNPPATEVEELEETRTEDIQSRNP</sequence>
<keyword evidence="3" id="KW-1185">Reference proteome</keyword>
<comment type="caution">
    <text evidence="2">The sequence shown here is derived from an EMBL/GenBank/DDBJ whole genome shotgun (WGS) entry which is preliminary data.</text>
</comment>
<evidence type="ECO:0000313" key="3">
    <source>
        <dbReference type="Proteomes" id="UP001590950"/>
    </source>
</evidence>
<evidence type="ECO:0008006" key="4">
    <source>
        <dbReference type="Google" id="ProtNLM"/>
    </source>
</evidence>
<evidence type="ECO:0000256" key="1">
    <source>
        <dbReference type="SAM" id="MobiDB-lite"/>
    </source>
</evidence>
<feature type="region of interest" description="Disordered" evidence="1">
    <location>
        <begin position="143"/>
        <end position="171"/>
    </location>
</feature>
<evidence type="ECO:0000313" key="2">
    <source>
        <dbReference type="EMBL" id="KAL2041118.1"/>
    </source>
</evidence>
<proteinExistence type="predicted"/>
<feature type="compositionally biased region" description="Basic and acidic residues" evidence="1">
    <location>
        <begin position="160"/>
        <end position="171"/>
    </location>
</feature>
<accession>A0ABR4A7T3</accession>
<gene>
    <name evidence="2" type="ORF">N7G274_006062</name>
</gene>
<name>A0ABR4A7T3_9LECA</name>
<reference evidence="2 3" key="1">
    <citation type="submission" date="2024-09" db="EMBL/GenBank/DDBJ databases">
        <title>Rethinking Asexuality: The Enigmatic Case of Functional Sexual Genes in Lepraria (Stereocaulaceae).</title>
        <authorList>
            <person name="Doellman M."/>
            <person name="Sun Y."/>
            <person name="Barcenas-Pena A."/>
            <person name="Lumbsch H.T."/>
            <person name="Grewe F."/>
        </authorList>
    </citation>
    <scope>NUCLEOTIDE SEQUENCE [LARGE SCALE GENOMIC DNA]</scope>
    <source>
        <strain evidence="2 3">Mercado 3170</strain>
    </source>
</reference>
<dbReference type="EMBL" id="JBEFKJ010000018">
    <property type="protein sequence ID" value="KAL2041118.1"/>
    <property type="molecule type" value="Genomic_DNA"/>
</dbReference>
<protein>
    <recommendedName>
        <fullName evidence="4">DUF1763-domain-containing protein</fullName>
    </recommendedName>
</protein>
<dbReference type="Proteomes" id="UP001590950">
    <property type="component" value="Unassembled WGS sequence"/>
</dbReference>
<organism evidence="2 3">
    <name type="scientific">Stereocaulon virgatum</name>
    <dbReference type="NCBI Taxonomy" id="373712"/>
    <lineage>
        <taxon>Eukaryota</taxon>
        <taxon>Fungi</taxon>
        <taxon>Dikarya</taxon>
        <taxon>Ascomycota</taxon>
        <taxon>Pezizomycotina</taxon>
        <taxon>Lecanoromycetes</taxon>
        <taxon>OSLEUM clade</taxon>
        <taxon>Lecanoromycetidae</taxon>
        <taxon>Lecanorales</taxon>
        <taxon>Lecanorineae</taxon>
        <taxon>Stereocaulaceae</taxon>
        <taxon>Stereocaulon</taxon>
    </lineage>
</organism>